<dbReference type="AlphaFoldDB" id="A0A5E7BVU7"/>
<evidence type="ECO:0008006" key="3">
    <source>
        <dbReference type="Google" id="ProtNLM"/>
    </source>
</evidence>
<organism evidence="1 2">
    <name type="scientific">Pseudomonas fluorescens</name>
    <dbReference type="NCBI Taxonomy" id="294"/>
    <lineage>
        <taxon>Bacteria</taxon>
        <taxon>Pseudomonadati</taxon>
        <taxon>Pseudomonadota</taxon>
        <taxon>Gammaproteobacteria</taxon>
        <taxon>Pseudomonadales</taxon>
        <taxon>Pseudomonadaceae</taxon>
        <taxon>Pseudomonas</taxon>
    </lineage>
</organism>
<proteinExistence type="predicted"/>
<dbReference type="Proteomes" id="UP000326557">
    <property type="component" value="Unassembled WGS sequence"/>
</dbReference>
<dbReference type="OrthoDB" id="7009380at2"/>
<evidence type="ECO:0000313" key="1">
    <source>
        <dbReference type="EMBL" id="VVN96236.1"/>
    </source>
</evidence>
<accession>A0A5E7BVU7</accession>
<gene>
    <name evidence="1" type="ORF">PS704_02286</name>
</gene>
<dbReference type="RefSeq" id="WP_150638156.1">
    <property type="nucleotide sequence ID" value="NZ_CABVHP010000005.1"/>
</dbReference>
<dbReference type="Pfam" id="PF19619">
    <property type="entry name" value="DUF6124"/>
    <property type="match status" value="1"/>
</dbReference>
<name>A0A5E7BVU7_PSEFL</name>
<protein>
    <recommendedName>
        <fullName evidence="3">DUF3077 domain-containing protein</fullName>
    </recommendedName>
</protein>
<dbReference type="EMBL" id="CABVHP010000005">
    <property type="protein sequence ID" value="VVN96236.1"/>
    <property type="molecule type" value="Genomic_DNA"/>
</dbReference>
<reference evidence="1 2" key="1">
    <citation type="submission" date="2019-09" db="EMBL/GenBank/DDBJ databases">
        <authorList>
            <person name="Chandra G."/>
            <person name="Truman W A."/>
        </authorList>
    </citation>
    <scope>NUCLEOTIDE SEQUENCE [LARGE SCALE GENOMIC DNA]</scope>
    <source>
        <strain evidence="1">PS704</strain>
    </source>
</reference>
<evidence type="ECO:0000313" key="2">
    <source>
        <dbReference type="Proteomes" id="UP000326557"/>
    </source>
</evidence>
<sequence>MSDAITSIPEPSDTVSTSPYISLNSKEFHSAANRALDHYLNPSEPELQALRKPNSVFMVAPDVNAETLLVQACESLASASVMASDFAALLEGAQRNTMIALQQIIMLGELAVNRMLDNVEMPQTPTQVDCPPMDT</sequence>